<name>G0J408_CYCMS</name>
<dbReference type="KEGG" id="cmr:Cycma_2939"/>
<dbReference type="InterPro" id="IPR023459">
    <property type="entry name" value="Tscrpt_elong_fac_GreA/B_fam"/>
</dbReference>
<organism evidence="2 3">
    <name type="scientific">Cyclobacterium marinum (strain ATCC 25205 / DSM 745 / LMG 13164 / NCIMB 1802)</name>
    <name type="common">Flectobacillus marinus</name>
    <dbReference type="NCBI Taxonomy" id="880070"/>
    <lineage>
        <taxon>Bacteria</taxon>
        <taxon>Pseudomonadati</taxon>
        <taxon>Bacteroidota</taxon>
        <taxon>Cytophagia</taxon>
        <taxon>Cytophagales</taxon>
        <taxon>Cyclobacteriaceae</taxon>
        <taxon>Cyclobacterium</taxon>
    </lineage>
</organism>
<dbReference type="Proteomes" id="UP000001635">
    <property type="component" value="Chromosome"/>
</dbReference>
<evidence type="ECO:0000259" key="1">
    <source>
        <dbReference type="Pfam" id="PF01272"/>
    </source>
</evidence>
<evidence type="ECO:0000313" key="2">
    <source>
        <dbReference type="EMBL" id="AEL26674.1"/>
    </source>
</evidence>
<dbReference type="InterPro" id="IPR036953">
    <property type="entry name" value="GreA/GreB_C_sf"/>
</dbReference>
<dbReference type="STRING" id="880070.Cycma_2939"/>
<dbReference type="GO" id="GO:0070063">
    <property type="term" value="F:RNA polymerase binding"/>
    <property type="evidence" value="ECO:0007669"/>
    <property type="project" value="InterPro"/>
</dbReference>
<accession>G0J408</accession>
<dbReference type="AlphaFoldDB" id="G0J408"/>
<dbReference type="HOGENOM" id="CLU_120358_1_0_10"/>
<dbReference type="GO" id="GO:0003746">
    <property type="term" value="F:translation elongation factor activity"/>
    <property type="evidence" value="ECO:0007669"/>
    <property type="project" value="UniProtKB-KW"/>
</dbReference>
<dbReference type="RefSeq" id="WP_014020965.1">
    <property type="nucleotide sequence ID" value="NC_015914.1"/>
</dbReference>
<proteinExistence type="predicted"/>
<keyword evidence="2" id="KW-0648">Protein biosynthesis</keyword>
<dbReference type="OrthoDB" id="192847at2"/>
<dbReference type="Gene3D" id="3.10.50.30">
    <property type="entry name" value="Transcription elongation factor, GreA/GreB, C-terminal domain"/>
    <property type="match status" value="1"/>
</dbReference>
<dbReference type="PANTHER" id="PTHR30437:SF5">
    <property type="entry name" value="REGULATOR OF NUCLEOSIDE DIPHOSPHATE KINASE"/>
    <property type="match status" value="1"/>
</dbReference>
<sequence length="132" mass="14819">MKPIVKESDYRTIKNIINNLSPSQKTREVGQLMDELNLAKKVPDTKIAKNIIQLNSYFEVELGQPSQTIKMKMVIPKDANLAENKISVFSPLSVALIGFREGASVDWVLPGGLRKIKILKVTNQDQKELVTK</sequence>
<dbReference type="EMBL" id="CP002955">
    <property type="protein sequence ID" value="AEL26674.1"/>
    <property type="molecule type" value="Genomic_DNA"/>
</dbReference>
<dbReference type="PANTHER" id="PTHR30437">
    <property type="entry name" value="TRANSCRIPTION ELONGATION FACTOR GREA"/>
    <property type="match status" value="1"/>
</dbReference>
<evidence type="ECO:0000313" key="3">
    <source>
        <dbReference type="Proteomes" id="UP000001635"/>
    </source>
</evidence>
<dbReference type="Pfam" id="PF01272">
    <property type="entry name" value="GreA_GreB"/>
    <property type="match status" value="1"/>
</dbReference>
<dbReference type="eggNOG" id="COG0782">
    <property type="taxonomic scope" value="Bacteria"/>
</dbReference>
<dbReference type="GO" id="GO:0003677">
    <property type="term" value="F:DNA binding"/>
    <property type="evidence" value="ECO:0007669"/>
    <property type="project" value="InterPro"/>
</dbReference>
<keyword evidence="2" id="KW-0251">Elongation factor</keyword>
<keyword evidence="3" id="KW-1185">Reference proteome</keyword>
<dbReference type="SUPFAM" id="SSF54534">
    <property type="entry name" value="FKBP-like"/>
    <property type="match status" value="1"/>
</dbReference>
<gene>
    <name evidence="2" type="ordered locus">Cycma_2939</name>
</gene>
<dbReference type="GO" id="GO:0006354">
    <property type="term" value="P:DNA-templated transcription elongation"/>
    <property type="evidence" value="ECO:0007669"/>
    <property type="project" value="TreeGrafter"/>
</dbReference>
<reference evidence="3" key="1">
    <citation type="submission" date="2011-07" db="EMBL/GenBank/DDBJ databases">
        <title>The complete genome of Cyclobacterium marinum DSM 745.</title>
        <authorList>
            <person name="Lucas S."/>
            <person name="Han J."/>
            <person name="Lapidus A."/>
            <person name="Bruce D."/>
            <person name="Goodwin L."/>
            <person name="Pitluck S."/>
            <person name="Peters L."/>
            <person name="Kyrpides N."/>
            <person name="Mavromatis K."/>
            <person name="Ivanova N."/>
            <person name="Ovchinnikova G."/>
            <person name="Chertkov O."/>
            <person name="Detter J.C."/>
            <person name="Tapia R."/>
            <person name="Han C."/>
            <person name="Land M."/>
            <person name="Hauser L."/>
            <person name="Markowitz V."/>
            <person name="Cheng J.-F."/>
            <person name="Hugenholtz P."/>
            <person name="Woyke T."/>
            <person name="Wu D."/>
            <person name="Tindall B."/>
            <person name="Schuetze A."/>
            <person name="Brambilla E."/>
            <person name="Klenk H.-P."/>
            <person name="Eisen J.A."/>
        </authorList>
    </citation>
    <scope>NUCLEOTIDE SEQUENCE [LARGE SCALE GENOMIC DNA]</scope>
    <source>
        <strain evidence="3">ATCC 25205 / DSM 745 / LMG 13164 / NCIMB 1802</strain>
    </source>
</reference>
<feature type="domain" description="Transcription elongation factor GreA/GreB C-terminal" evidence="1">
    <location>
        <begin position="54"/>
        <end position="122"/>
    </location>
</feature>
<dbReference type="InterPro" id="IPR001437">
    <property type="entry name" value="Tscrpt_elong_fac_GreA/B_C"/>
</dbReference>
<dbReference type="GO" id="GO:0032784">
    <property type="term" value="P:regulation of DNA-templated transcription elongation"/>
    <property type="evidence" value="ECO:0007669"/>
    <property type="project" value="InterPro"/>
</dbReference>
<protein>
    <submittedName>
        <fullName evidence="2">GreA/GreB family elongation factor</fullName>
    </submittedName>
</protein>